<proteinExistence type="predicted"/>
<evidence type="ECO:0000256" key="3">
    <source>
        <dbReference type="ARBA" id="ARBA00022771"/>
    </source>
</evidence>
<dbReference type="InterPro" id="IPR044653">
    <property type="entry name" value="AZF1/2/3-like"/>
</dbReference>
<evidence type="ECO:0000256" key="5">
    <source>
        <dbReference type="ARBA" id="ARBA00023015"/>
    </source>
</evidence>
<dbReference type="InterPro" id="IPR036236">
    <property type="entry name" value="Znf_C2H2_sf"/>
</dbReference>
<keyword evidence="4" id="KW-0862">Zinc</keyword>
<name>A0ABD1RR66_9LAMI</name>
<dbReference type="PROSITE" id="PS50157">
    <property type="entry name" value="ZINC_FINGER_C2H2_2"/>
    <property type="match status" value="1"/>
</dbReference>
<feature type="compositionally biased region" description="Polar residues" evidence="8">
    <location>
        <begin position="312"/>
        <end position="328"/>
    </location>
</feature>
<dbReference type="GO" id="GO:0008270">
    <property type="term" value="F:zinc ion binding"/>
    <property type="evidence" value="ECO:0007669"/>
    <property type="project" value="UniProtKB-KW"/>
</dbReference>
<evidence type="ECO:0000256" key="6">
    <source>
        <dbReference type="ARBA" id="ARBA00023163"/>
    </source>
</evidence>
<comment type="caution">
    <text evidence="10">The sequence shown here is derived from an EMBL/GenBank/DDBJ whole genome shotgun (WGS) entry which is preliminary data.</text>
</comment>
<accession>A0ABD1RR66</accession>
<feature type="domain" description="C2H2-type" evidence="9">
    <location>
        <begin position="126"/>
        <end position="148"/>
    </location>
</feature>
<dbReference type="PANTHER" id="PTHR45988">
    <property type="entry name" value="C2H2 TYPE ZINC FINGER TRANSCRIPTION FACTOR FAMILY-RELATED"/>
    <property type="match status" value="1"/>
</dbReference>
<dbReference type="GO" id="GO:0043565">
    <property type="term" value="F:sequence-specific DNA binding"/>
    <property type="evidence" value="ECO:0007669"/>
    <property type="project" value="UniProtKB-ARBA"/>
</dbReference>
<dbReference type="PANTHER" id="PTHR45988:SF1">
    <property type="entry name" value="ZINC FINGER PROTEIN AZF2"/>
    <property type="match status" value="1"/>
</dbReference>
<keyword evidence="3 7" id="KW-0863">Zinc-finger</keyword>
<reference evidence="11" key="1">
    <citation type="submission" date="2024-07" db="EMBL/GenBank/DDBJ databases">
        <title>Two chromosome-level genome assemblies of Korean endemic species Abeliophyllum distichum and Forsythia ovata (Oleaceae).</title>
        <authorList>
            <person name="Jang H."/>
        </authorList>
    </citation>
    <scope>NUCLEOTIDE SEQUENCE [LARGE SCALE GENOMIC DNA]</scope>
</reference>
<dbReference type="InterPro" id="IPR013087">
    <property type="entry name" value="Znf_C2H2_type"/>
</dbReference>
<gene>
    <name evidence="10" type="ORF">Adt_26486</name>
</gene>
<keyword evidence="2" id="KW-0677">Repeat</keyword>
<evidence type="ECO:0000313" key="10">
    <source>
        <dbReference type="EMBL" id="KAL2490858.1"/>
    </source>
</evidence>
<protein>
    <submittedName>
        <fullName evidence="10">Zinc finger protein AZF2-like</fullName>
    </submittedName>
</protein>
<dbReference type="PROSITE" id="PS00028">
    <property type="entry name" value="ZINC_FINGER_C2H2_1"/>
    <property type="match status" value="1"/>
</dbReference>
<evidence type="ECO:0000256" key="1">
    <source>
        <dbReference type="ARBA" id="ARBA00022723"/>
    </source>
</evidence>
<evidence type="ECO:0000256" key="7">
    <source>
        <dbReference type="PROSITE-ProRule" id="PRU00042"/>
    </source>
</evidence>
<dbReference type="Proteomes" id="UP001604336">
    <property type="component" value="Unassembled WGS sequence"/>
</dbReference>
<keyword evidence="1" id="KW-0479">Metal-binding</keyword>
<dbReference type="SUPFAM" id="SSF57667">
    <property type="entry name" value="beta-beta-alpha zinc fingers"/>
    <property type="match status" value="1"/>
</dbReference>
<dbReference type="EMBL" id="JBFOLK010000008">
    <property type="protein sequence ID" value="KAL2490858.1"/>
    <property type="molecule type" value="Genomic_DNA"/>
</dbReference>
<keyword evidence="5" id="KW-0805">Transcription regulation</keyword>
<evidence type="ECO:0000259" key="9">
    <source>
        <dbReference type="PROSITE" id="PS50157"/>
    </source>
</evidence>
<evidence type="ECO:0000256" key="8">
    <source>
        <dbReference type="SAM" id="MobiDB-lite"/>
    </source>
</evidence>
<evidence type="ECO:0000313" key="11">
    <source>
        <dbReference type="Proteomes" id="UP001604336"/>
    </source>
</evidence>
<evidence type="ECO:0000256" key="4">
    <source>
        <dbReference type="ARBA" id="ARBA00022833"/>
    </source>
</evidence>
<evidence type="ECO:0000256" key="2">
    <source>
        <dbReference type="ARBA" id="ARBA00022737"/>
    </source>
</evidence>
<organism evidence="10 11">
    <name type="scientific">Abeliophyllum distichum</name>
    <dbReference type="NCBI Taxonomy" id="126358"/>
    <lineage>
        <taxon>Eukaryota</taxon>
        <taxon>Viridiplantae</taxon>
        <taxon>Streptophyta</taxon>
        <taxon>Embryophyta</taxon>
        <taxon>Tracheophyta</taxon>
        <taxon>Spermatophyta</taxon>
        <taxon>Magnoliopsida</taxon>
        <taxon>eudicotyledons</taxon>
        <taxon>Gunneridae</taxon>
        <taxon>Pentapetalae</taxon>
        <taxon>asterids</taxon>
        <taxon>lamiids</taxon>
        <taxon>Lamiales</taxon>
        <taxon>Oleaceae</taxon>
        <taxon>Forsythieae</taxon>
        <taxon>Abeliophyllum</taxon>
    </lineage>
</organism>
<keyword evidence="6" id="KW-0804">Transcription</keyword>
<feature type="compositionally biased region" description="Basic and acidic residues" evidence="8">
    <location>
        <begin position="299"/>
        <end position="311"/>
    </location>
</feature>
<sequence length="328" mass="35443">MSGLRNFDFETHCYELSAKRKRKQTEEEYEAFTLLMLSCDPRSSYTGPTTSPPTAQNIEDKISERIAALTLKEDKNSTPAIADLASSDDKNATAIVATTNERTATVASSDDKKPMEPFTLANNLLYTCNVCCKSFLSYQELGGHMPRHYDSVIGGDKKGSASSHCNNNAGTPHDFDLNLPAAPEIDVQFLGGHMPRHYDGVIGRGKKSIVITSESAYKGHMPRHHDSVIGREKKGSASSHWNSNGGTLHDFDLNLPATPEIDVQVLGGHMPRHYDGVIGGGKKSIVITSESALEGQTPSHHDSVIDRDKKGSASSHCNSNGGTPTTST</sequence>
<feature type="region of interest" description="Disordered" evidence="8">
    <location>
        <begin position="292"/>
        <end position="328"/>
    </location>
</feature>
<dbReference type="AlphaFoldDB" id="A0ABD1RR66"/>
<dbReference type="Pfam" id="PF13912">
    <property type="entry name" value="zf-C2H2_6"/>
    <property type="match status" value="1"/>
</dbReference>
<keyword evidence="11" id="KW-1185">Reference proteome</keyword>